<evidence type="ECO:0000256" key="4">
    <source>
        <dbReference type="ARBA" id="ARBA00023128"/>
    </source>
</evidence>
<keyword evidence="3" id="KW-0809">Transit peptide</keyword>
<dbReference type="eggNOG" id="KOG3015">
    <property type="taxonomic scope" value="Eukaryota"/>
</dbReference>
<dbReference type="PANTHER" id="PTHR21013">
    <property type="entry name" value="ATP SYNTHASE MITOCHONDRIAL F1 COMPLEX ASSEMBLY FACTOR 2/ATP12 PROTEIN, MITOCHONDRIAL PRECURSOR"/>
    <property type="match status" value="1"/>
</dbReference>
<feature type="compositionally biased region" description="Basic and acidic residues" evidence="6">
    <location>
        <begin position="86"/>
        <end position="99"/>
    </location>
</feature>
<keyword evidence="5" id="KW-0143">Chaperone</keyword>
<dbReference type="Gene3D" id="3.30.2180.10">
    <property type="entry name" value="ATP12-like"/>
    <property type="match status" value="1"/>
</dbReference>
<reference evidence="7 8" key="1">
    <citation type="journal article" date="2013" name="BMC Genomics">
        <title>The genome and transcriptome of the pine saprophyte Ophiostoma piceae, and a comparison with the bark beetle-associated pine pathogen Grosmannia clavigera.</title>
        <authorList>
            <person name="Haridas S."/>
            <person name="Wang Y."/>
            <person name="Lim L."/>
            <person name="Massoumi Alamouti S."/>
            <person name="Jackman S."/>
            <person name="Docking R."/>
            <person name="Robertson G."/>
            <person name="Birol I."/>
            <person name="Bohlmann J."/>
            <person name="Breuil C."/>
        </authorList>
    </citation>
    <scope>NUCLEOTIDE SEQUENCE [LARGE SCALE GENOMIC DNA]</scope>
    <source>
        <strain evidence="7 8">UAMH 11346</strain>
    </source>
</reference>
<feature type="region of interest" description="Disordered" evidence="6">
    <location>
        <begin position="74"/>
        <end position="99"/>
    </location>
</feature>
<dbReference type="VEuPathDB" id="FungiDB:F503_08509"/>
<dbReference type="SUPFAM" id="SSF160909">
    <property type="entry name" value="ATP12-like"/>
    <property type="match status" value="1"/>
</dbReference>
<dbReference type="InterPro" id="IPR011419">
    <property type="entry name" value="ATP12_ATP_synth-F1-assembly"/>
</dbReference>
<name>S3BTM5_OPHP1</name>
<comment type="subcellular location">
    <subcellularLocation>
        <location evidence="1">Mitochondrion</location>
    </subcellularLocation>
</comment>
<evidence type="ECO:0000256" key="3">
    <source>
        <dbReference type="ARBA" id="ARBA00022946"/>
    </source>
</evidence>
<dbReference type="OrthoDB" id="5322896at2759"/>
<organism evidence="7 8">
    <name type="scientific">Ophiostoma piceae (strain UAMH 11346)</name>
    <name type="common">Sap stain fungus</name>
    <dbReference type="NCBI Taxonomy" id="1262450"/>
    <lineage>
        <taxon>Eukaryota</taxon>
        <taxon>Fungi</taxon>
        <taxon>Dikarya</taxon>
        <taxon>Ascomycota</taxon>
        <taxon>Pezizomycotina</taxon>
        <taxon>Sordariomycetes</taxon>
        <taxon>Sordariomycetidae</taxon>
        <taxon>Ophiostomatales</taxon>
        <taxon>Ophiostomataceae</taxon>
        <taxon>Ophiostoma</taxon>
    </lineage>
</organism>
<dbReference type="InterPro" id="IPR042272">
    <property type="entry name" value="ATP12_ATP_synth-F1-assembly_N"/>
</dbReference>
<keyword evidence="8" id="KW-1185">Reference proteome</keyword>
<evidence type="ECO:0000256" key="1">
    <source>
        <dbReference type="ARBA" id="ARBA00004173"/>
    </source>
</evidence>
<evidence type="ECO:0000256" key="5">
    <source>
        <dbReference type="ARBA" id="ARBA00023186"/>
    </source>
</evidence>
<dbReference type="GO" id="GO:0033615">
    <property type="term" value="P:mitochondrial proton-transporting ATP synthase complex assembly"/>
    <property type="evidence" value="ECO:0007669"/>
    <property type="project" value="TreeGrafter"/>
</dbReference>
<keyword evidence="4" id="KW-0496">Mitochondrion</keyword>
<evidence type="ECO:0000256" key="6">
    <source>
        <dbReference type="SAM" id="MobiDB-lite"/>
    </source>
</evidence>
<dbReference type="AlphaFoldDB" id="S3BTM5"/>
<proteinExistence type="inferred from homology"/>
<dbReference type="Pfam" id="PF07542">
    <property type="entry name" value="ATP12"/>
    <property type="match status" value="1"/>
</dbReference>
<evidence type="ECO:0000313" key="8">
    <source>
        <dbReference type="Proteomes" id="UP000016923"/>
    </source>
</evidence>
<dbReference type="InterPro" id="IPR023335">
    <property type="entry name" value="ATP12_ortho_dom_sf"/>
</dbReference>
<dbReference type="Proteomes" id="UP000016923">
    <property type="component" value="Unassembled WGS sequence"/>
</dbReference>
<dbReference type="HOGENOM" id="CLU_047893_1_1_1"/>
<dbReference type="GO" id="GO:0005739">
    <property type="term" value="C:mitochondrion"/>
    <property type="evidence" value="ECO:0007669"/>
    <property type="project" value="UniProtKB-SubCell"/>
</dbReference>
<dbReference type="Gene3D" id="1.10.3580.10">
    <property type="entry name" value="ATP12 ATPase"/>
    <property type="match status" value="1"/>
</dbReference>
<dbReference type="PANTHER" id="PTHR21013:SF10">
    <property type="entry name" value="ATP SYNTHASE MITOCHONDRIAL F1 COMPLEX ASSEMBLY FACTOR 2"/>
    <property type="match status" value="1"/>
</dbReference>
<accession>S3BTM5</accession>
<dbReference type="STRING" id="1262450.S3BTM5"/>
<dbReference type="EMBL" id="KE148174">
    <property type="protein sequence ID" value="EPE02746.1"/>
    <property type="molecule type" value="Genomic_DNA"/>
</dbReference>
<comment type="similarity">
    <text evidence="2">Belongs to the ATP12 family.</text>
</comment>
<dbReference type="OMA" id="WQTNQWG"/>
<evidence type="ECO:0000313" key="7">
    <source>
        <dbReference type="EMBL" id="EPE02746.1"/>
    </source>
</evidence>
<gene>
    <name evidence="7" type="ORF">F503_08509</name>
</gene>
<protein>
    <submittedName>
        <fullName evidence="7">Atp12 chaperone</fullName>
    </submittedName>
</protein>
<sequence length="437" mass="47198">MRAVTRLRLPSAAACSPSTGASATASRPLSLPHRLRAQAAPSACARSLHVTAAAAFPLASTAPRRADVVPVYGQGPPPHAPAASEGVREDKATVKAREDKERELVERVIRIERRKARSAAINKAEGGRFWKTTSVKEIDQGDQQVLQVFLDARPLRHPSTKEVIQLPRSKKLLAHALAAEWDQLTSVRQAAQGHRVPLTSLVSRALDLQAEVEKQQKAIADRKNVRRTQGDAVIENLLRYLDTDSLLCWMPADEVDVFAGNSAAKLLASTRADVDGKPEVSLRQVQEKTAGPILAYMKEHVWPGVVVEPVLGGKGQENSLFPTPHPAETRAAVAAWLEALNGWDLAGIERATLSGKSLVVAARLVSGVSPTAMPASDRPKETTLERAPLSVEDAFLATSMETAFQTAQWGEVEDTHDVEGADMRRHYGSVLLLVGST</sequence>
<evidence type="ECO:0000256" key="2">
    <source>
        <dbReference type="ARBA" id="ARBA00008231"/>
    </source>
</evidence>